<accession>A0ACB5T2G3</accession>
<evidence type="ECO:0000313" key="2">
    <source>
        <dbReference type="Proteomes" id="UP001165064"/>
    </source>
</evidence>
<dbReference type="EMBL" id="BSXS01002578">
    <property type="protein sequence ID" value="GME79393.1"/>
    <property type="molecule type" value="Genomic_DNA"/>
</dbReference>
<organism evidence="1 2">
    <name type="scientific">Ambrosiozyma monospora</name>
    <name type="common">Yeast</name>
    <name type="synonym">Endomycopsis monosporus</name>
    <dbReference type="NCBI Taxonomy" id="43982"/>
    <lineage>
        <taxon>Eukaryota</taxon>
        <taxon>Fungi</taxon>
        <taxon>Dikarya</taxon>
        <taxon>Ascomycota</taxon>
        <taxon>Saccharomycotina</taxon>
        <taxon>Pichiomycetes</taxon>
        <taxon>Pichiales</taxon>
        <taxon>Pichiaceae</taxon>
        <taxon>Ambrosiozyma</taxon>
    </lineage>
</organism>
<keyword evidence="2" id="KW-1185">Reference proteome</keyword>
<protein>
    <submittedName>
        <fullName evidence="1">Unnamed protein product</fullName>
    </submittedName>
</protein>
<dbReference type="Proteomes" id="UP001165064">
    <property type="component" value="Unassembled WGS sequence"/>
</dbReference>
<proteinExistence type="predicted"/>
<comment type="caution">
    <text evidence="1">The sequence shown here is derived from an EMBL/GenBank/DDBJ whole genome shotgun (WGS) entry which is preliminary data.</text>
</comment>
<evidence type="ECO:0000313" key="1">
    <source>
        <dbReference type="EMBL" id="GME79393.1"/>
    </source>
</evidence>
<reference evidence="1" key="1">
    <citation type="submission" date="2023-04" db="EMBL/GenBank/DDBJ databases">
        <title>Ambrosiozyma monospora NBRC 10751.</title>
        <authorList>
            <person name="Ichikawa N."/>
            <person name="Sato H."/>
            <person name="Tonouchi N."/>
        </authorList>
    </citation>
    <scope>NUCLEOTIDE SEQUENCE</scope>
    <source>
        <strain evidence="1">NBRC 10751</strain>
    </source>
</reference>
<name>A0ACB5T2G3_AMBMO</name>
<gene>
    <name evidence="1" type="ORF">Amon02_000392600</name>
</gene>
<sequence length="588" mass="68330">MGLKPQTESGGVLFGTDHDILHQRQTAFFFHFQLRQQHYPKQMFDNTQLYDICKDLPVELKELILAYAVVCVSDERKWKLGDTLKRNAPQDFQLFNWTLHLFRPALKVDVKAVYDYRINETACTMCWFHLLPQVVLSMEMSTQSPQKRIFQTCDFVELKFKYKLLVTAVSIHRFILSLIEMHPKRLIAQKFSKTNYENRSLSSVLTGITCYYKDAIYVSESLNIFKKLCFIEIHHVEPNFDLRKIRVLLQSSSIKNISLHTQPYIPFNFSKESGSLMKKFENKLNLYAKCVKGWEVLKLAQNTGKPPATAVFQDEQDYISDILYTVQAGHAVVTFPLINYAPKNNKIKYLELTGSSYEGTRFDGLTSLSSLSVGLQKRMDRYTWTEDPEGRKIVHIHWEAIQTLPRGIRELNLRSAVIDFSTTEAIRETGYSLPETIQFLQCTPDQLKCFTLESTNNVRSLTLSIGDVITETHPCWDRLSNNLHYLYLEGEISKKAFLDSQRKRATDHPLKLVGMTIPEQANFKFALVLNDLRILDEVTNNLYYTINYDESDINWVFPNPYYAHSEDLFFNINIVSKSARLEIFNLLR</sequence>